<dbReference type="Gene3D" id="3.30.450.30">
    <property type="entry name" value="Dynein light chain 2a, cytoplasmic"/>
    <property type="match status" value="1"/>
</dbReference>
<dbReference type="InterPro" id="IPR004942">
    <property type="entry name" value="Roadblock/LAMTOR2_dom"/>
</dbReference>
<name>A0A0F6W5L0_9BACT</name>
<dbReference type="STRING" id="927083.DB32_005039"/>
<accession>A0A0F6W5L0</accession>
<sequence length="218" mass="24559">MSHPSSVPVESRRDLDESSFTPILRSVLHSVPGVLAVVFVDAEGECIDYCSSLPPFDAKVIAAHMLVVTSEVRETTKRRAGEPWAIHVQGSERDIVVRRVTDEYLLVVVTLSMGIPSLLTETIELAVRKLRVESGEVTPRWEPAIDARVRVEVRVAKGWPYAPSAFWMGTERTKVGDVLGRWIEDDDGARLVCFMVRSESGQELTLVHHVEEDRWERR</sequence>
<feature type="domain" description="Roadblock/LAMTOR2" evidence="1">
    <location>
        <begin position="20"/>
        <end position="110"/>
    </location>
</feature>
<dbReference type="SUPFAM" id="SSF103196">
    <property type="entry name" value="Roadblock/LC7 domain"/>
    <property type="match status" value="1"/>
</dbReference>
<proteinExistence type="predicted"/>
<dbReference type="SMART" id="SM00960">
    <property type="entry name" value="Robl_LC7"/>
    <property type="match status" value="1"/>
</dbReference>
<dbReference type="KEGG" id="samy:DB32_005039"/>
<evidence type="ECO:0000313" key="3">
    <source>
        <dbReference type="Proteomes" id="UP000034883"/>
    </source>
</evidence>
<dbReference type="OrthoDB" id="5402169at2"/>
<evidence type="ECO:0000313" key="2">
    <source>
        <dbReference type="EMBL" id="AKF07890.1"/>
    </source>
</evidence>
<reference evidence="2 3" key="1">
    <citation type="submission" date="2015-03" db="EMBL/GenBank/DDBJ databases">
        <title>Genome assembly of Sandaracinus amylolyticus DSM 53668.</title>
        <authorList>
            <person name="Sharma G."/>
            <person name="Subramanian S."/>
        </authorList>
    </citation>
    <scope>NUCLEOTIDE SEQUENCE [LARGE SCALE GENOMIC DNA]</scope>
    <source>
        <strain evidence="2 3">DSM 53668</strain>
    </source>
</reference>
<gene>
    <name evidence="2" type="ORF">DB32_005039</name>
</gene>
<organism evidence="2 3">
    <name type="scientific">Sandaracinus amylolyticus</name>
    <dbReference type="NCBI Taxonomy" id="927083"/>
    <lineage>
        <taxon>Bacteria</taxon>
        <taxon>Pseudomonadati</taxon>
        <taxon>Myxococcota</taxon>
        <taxon>Polyangia</taxon>
        <taxon>Polyangiales</taxon>
        <taxon>Sandaracinaceae</taxon>
        <taxon>Sandaracinus</taxon>
    </lineage>
</organism>
<evidence type="ECO:0000259" key="1">
    <source>
        <dbReference type="SMART" id="SM00960"/>
    </source>
</evidence>
<dbReference type="Proteomes" id="UP000034883">
    <property type="component" value="Chromosome"/>
</dbReference>
<protein>
    <recommendedName>
        <fullName evidence="1">Roadblock/LAMTOR2 domain-containing protein</fullName>
    </recommendedName>
</protein>
<keyword evidence="3" id="KW-1185">Reference proteome</keyword>
<dbReference type="RefSeq" id="WP_053235097.1">
    <property type="nucleotide sequence ID" value="NZ_CP011125.1"/>
</dbReference>
<dbReference type="AlphaFoldDB" id="A0A0F6W5L0"/>
<dbReference type="EMBL" id="CP011125">
    <property type="protein sequence ID" value="AKF07890.1"/>
    <property type="molecule type" value="Genomic_DNA"/>
</dbReference>